<evidence type="ECO:0000259" key="2">
    <source>
        <dbReference type="SMART" id="SM01126"/>
    </source>
</evidence>
<organism evidence="3 4">
    <name type="scientific">Frigoriglobus tundricola</name>
    <dbReference type="NCBI Taxonomy" id="2774151"/>
    <lineage>
        <taxon>Bacteria</taxon>
        <taxon>Pseudomonadati</taxon>
        <taxon>Planctomycetota</taxon>
        <taxon>Planctomycetia</taxon>
        <taxon>Gemmatales</taxon>
        <taxon>Gemmataceae</taxon>
        <taxon>Frigoriglobus</taxon>
    </lineage>
</organism>
<dbReference type="KEGG" id="ftj:FTUN_0528"/>
<feature type="region of interest" description="Disordered" evidence="1">
    <location>
        <begin position="210"/>
        <end position="273"/>
    </location>
</feature>
<reference evidence="4" key="1">
    <citation type="submission" date="2020-05" db="EMBL/GenBank/DDBJ databases">
        <title>Frigoriglobus tundricola gen. nov., sp. nov., a psychrotolerant cellulolytic planctomycete of the family Gemmataceae with two divergent copies of 16S rRNA gene.</title>
        <authorList>
            <person name="Kulichevskaya I.S."/>
            <person name="Ivanova A.A."/>
            <person name="Naumoff D.G."/>
            <person name="Beletsky A.V."/>
            <person name="Rijpstra W.I.C."/>
            <person name="Sinninghe Damste J.S."/>
            <person name="Mardanov A.V."/>
            <person name="Ravin N.V."/>
            <person name="Dedysh S.N."/>
        </authorList>
    </citation>
    <scope>NUCLEOTIDE SEQUENCE [LARGE SCALE GENOMIC DNA]</scope>
    <source>
        <strain evidence="4">PL17</strain>
    </source>
</reference>
<feature type="region of interest" description="Disordered" evidence="1">
    <location>
        <begin position="326"/>
        <end position="345"/>
    </location>
</feature>
<dbReference type="NCBIfam" id="NF033547">
    <property type="entry name" value="transpos_IS1595"/>
    <property type="match status" value="1"/>
</dbReference>
<dbReference type="PANTHER" id="PTHR47163">
    <property type="entry name" value="DDE_TNP_IS1595 DOMAIN-CONTAINING PROTEIN"/>
    <property type="match status" value="1"/>
</dbReference>
<proteinExistence type="predicted"/>
<evidence type="ECO:0000256" key="1">
    <source>
        <dbReference type="SAM" id="MobiDB-lite"/>
    </source>
</evidence>
<keyword evidence="4" id="KW-1185">Reference proteome</keyword>
<dbReference type="InterPro" id="IPR024445">
    <property type="entry name" value="Tnp_ISXO2-like"/>
</dbReference>
<dbReference type="Proteomes" id="UP000503447">
    <property type="component" value="Chromosome"/>
</dbReference>
<dbReference type="EMBL" id="CP053452">
    <property type="protein sequence ID" value="QJW93028.1"/>
    <property type="molecule type" value="Genomic_DNA"/>
</dbReference>
<protein>
    <recommendedName>
        <fullName evidence="2">ISXO2-like transposase domain-containing protein</fullName>
    </recommendedName>
</protein>
<evidence type="ECO:0000313" key="3">
    <source>
        <dbReference type="EMBL" id="QJW93028.1"/>
    </source>
</evidence>
<feature type="region of interest" description="Disordered" evidence="1">
    <location>
        <begin position="72"/>
        <end position="98"/>
    </location>
</feature>
<dbReference type="SMART" id="SM01126">
    <property type="entry name" value="DDE_Tnp_IS1595"/>
    <property type="match status" value="1"/>
</dbReference>
<dbReference type="InterPro" id="IPR053164">
    <property type="entry name" value="IS1016-like_transposase"/>
</dbReference>
<accession>A0A6M5YGA1</accession>
<feature type="compositionally biased region" description="Basic residues" evidence="1">
    <location>
        <begin position="220"/>
        <end position="244"/>
    </location>
</feature>
<dbReference type="PANTHER" id="PTHR47163:SF2">
    <property type="entry name" value="SI:DKEY-17M8.2"/>
    <property type="match status" value="1"/>
</dbReference>
<name>A0A6M5YGA1_9BACT</name>
<sequence length="413" mass="45640">MPARLLARRRGGSSGFGCRTPFFPRILEHLVRFGLRAGDRADLRGGSRGAFLEPVPQIQQVHPIAPQFSRQLSGRGSLREPAEDQNPLGRGPTGAVERGSGVRIEHPTAMGASVVQDRCPMPGLNPHPIGPVAPRARQTVGVQQIDQIPVARAWVHQVHDREVHLPASKTTATEYRRTLTLDRGMGKDQFHPDGLMSPIGCTCWICGTGSRNAPREPPRRSARSPARRPKRTRCSRMRGKKGVRHPNPDDPPRRRANKRRGHGNFANDRPPVVGVVSRDTGAIVLEVVERTDQETLIAFVTEHTDDGATVYTDEWSGYARLSAEGRGHATVNHTPGQREWARDDDGDGIREVHDNTLEGLWAALRTFLRPFRGISKHYLHQYVAVFQWAYNKVGVAGMVRTLLGLPLSTPTAS</sequence>
<evidence type="ECO:0000313" key="4">
    <source>
        <dbReference type="Proteomes" id="UP000503447"/>
    </source>
</evidence>
<dbReference type="AlphaFoldDB" id="A0A6M5YGA1"/>
<gene>
    <name evidence="3" type="ORF">FTUN_0528</name>
</gene>
<dbReference type="Pfam" id="PF12762">
    <property type="entry name" value="DDE_Tnp_IS1595"/>
    <property type="match status" value="1"/>
</dbReference>
<feature type="domain" description="ISXO2-like transposase" evidence="2">
    <location>
        <begin position="236"/>
        <end position="391"/>
    </location>
</feature>